<protein>
    <recommendedName>
        <fullName evidence="3">histidine kinase</fullName>
        <ecNumber evidence="3">2.7.13.3</ecNumber>
    </recommendedName>
</protein>
<evidence type="ECO:0000256" key="7">
    <source>
        <dbReference type="ARBA" id="ARBA00022692"/>
    </source>
</evidence>
<evidence type="ECO:0000256" key="13">
    <source>
        <dbReference type="ARBA" id="ARBA00023136"/>
    </source>
</evidence>
<keyword evidence="6" id="KW-0808">Transferase</keyword>
<comment type="catalytic activity">
    <reaction evidence="1">
        <text>ATP + protein L-histidine = ADP + protein N-phospho-L-histidine.</text>
        <dbReference type="EC" id="2.7.13.3"/>
    </reaction>
</comment>
<keyword evidence="9 17" id="KW-0418">Kinase</keyword>
<dbReference type="SUPFAM" id="SSF55874">
    <property type="entry name" value="ATPase domain of HSP90 chaperone/DNA topoisomerase II/histidine kinase"/>
    <property type="match status" value="1"/>
</dbReference>
<evidence type="ECO:0000256" key="2">
    <source>
        <dbReference type="ARBA" id="ARBA00004651"/>
    </source>
</evidence>
<evidence type="ECO:0000256" key="9">
    <source>
        <dbReference type="ARBA" id="ARBA00022777"/>
    </source>
</evidence>
<keyword evidence="8" id="KW-0547">Nucleotide-binding</keyword>
<dbReference type="CDD" id="cd06225">
    <property type="entry name" value="HAMP"/>
    <property type="match status" value="1"/>
</dbReference>
<dbReference type="PANTHER" id="PTHR45528">
    <property type="entry name" value="SENSOR HISTIDINE KINASE CPXA"/>
    <property type="match status" value="1"/>
</dbReference>
<keyword evidence="12" id="KW-0902">Two-component regulatory system</keyword>
<dbReference type="AlphaFoldDB" id="A0A0Q3WU75"/>
<dbReference type="PROSITE" id="PS50885">
    <property type="entry name" value="HAMP"/>
    <property type="match status" value="1"/>
</dbReference>
<dbReference type="Gene3D" id="3.30.565.10">
    <property type="entry name" value="Histidine kinase-like ATPase, C-terminal domain"/>
    <property type="match status" value="1"/>
</dbReference>
<gene>
    <name evidence="17" type="ORF">AN964_16285</name>
</gene>
<dbReference type="InterPro" id="IPR036890">
    <property type="entry name" value="HATPase_C_sf"/>
</dbReference>
<name>A0A0Q3WU75_9BACI</name>
<evidence type="ECO:0000256" key="6">
    <source>
        <dbReference type="ARBA" id="ARBA00022679"/>
    </source>
</evidence>
<dbReference type="InterPro" id="IPR003661">
    <property type="entry name" value="HisK_dim/P_dom"/>
</dbReference>
<keyword evidence="18" id="KW-1185">Reference proteome</keyword>
<evidence type="ECO:0000259" key="16">
    <source>
        <dbReference type="PROSITE" id="PS50885"/>
    </source>
</evidence>
<dbReference type="PRINTS" id="PR00344">
    <property type="entry name" value="BCTRLSENSOR"/>
</dbReference>
<reference evidence="17 18" key="1">
    <citation type="submission" date="2015-09" db="EMBL/GenBank/DDBJ databases">
        <title>Genome sequencing project for genomic taxonomy and phylogenomics of Bacillus-like bacteria.</title>
        <authorList>
            <person name="Liu B."/>
            <person name="Wang J."/>
            <person name="Zhu Y."/>
            <person name="Liu G."/>
            <person name="Chen Q."/>
            <person name="Chen Z."/>
            <person name="Lan J."/>
            <person name="Che J."/>
            <person name="Ge C."/>
            <person name="Shi H."/>
            <person name="Pan Z."/>
            <person name="Liu X."/>
        </authorList>
    </citation>
    <scope>NUCLEOTIDE SEQUENCE [LARGE SCALE GENOMIC DNA]</scope>
    <source>
        <strain evidence="17 18">LMG 18435</strain>
    </source>
</reference>
<dbReference type="SUPFAM" id="SSF47384">
    <property type="entry name" value="Homodimeric domain of signal transducing histidine kinase"/>
    <property type="match status" value="1"/>
</dbReference>
<evidence type="ECO:0000256" key="1">
    <source>
        <dbReference type="ARBA" id="ARBA00000085"/>
    </source>
</evidence>
<evidence type="ECO:0000256" key="5">
    <source>
        <dbReference type="ARBA" id="ARBA00022553"/>
    </source>
</evidence>
<dbReference type="SMART" id="SM00388">
    <property type="entry name" value="HisKA"/>
    <property type="match status" value="1"/>
</dbReference>
<feature type="domain" description="HAMP" evidence="16">
    <location>
        <begin position="75"/>
        <end position="127"/>
    </location>
</feature>
<comment type="subcellular location">
    <subcellularLocation>
        <location evidence="2">Cell membrane</location>
        <topology evidence="2">Multi-pass membrane protein</topology>
    </subcellularLocation>
</comment>
<evidence type="ECO:0000256" key="11">
    <source>
        <dbReference type="ARBA" id="ARBA00022989"/>
    </source>
</evidence>
<feature type="transmembrane region" description="Helical" evidence="14">
    <location>
        <begin position="12"/>
        <end position="37"/>
    </location>
</feature>
<dbReference type="EMBL" id="LJJC01000004">
    <property type="protein sequence ID" value="KQL54908.1"/>
    <property type="molecule type" value="Genomic_DNA"/>
</dbReference>
<evidence type="ECO:0000259" key="15">
    <source>
        <dbReference type="PROSITE" id="PS50109"/>
    </source>
</evidence>
<dbReference type="SUPFAM" id="SSF158472">
    <property type="entry name" value="HAMP domain-like"/>
    <property type="match status" value="1"/>
</dbReference>
<dbReference type="FunFam" id="3.30.565.10:FF:000006">
    <property type="entry name" value="Sensor histidine kinase WalK"/>
    <property type="match status" value="1"/>
</dbReference>
<evidence type="ECO:0000256" key="8">
    <source>
        <dbReference type="ARBA" id="ARBA00022741"/>
    </source>
</evidence>
<dbReference type="SMART" id="SM00304">
    <property type="entry name" value="HAMP"/>
    <property type="match status" value="1"/>
</dbReference>
<evidence type="ECO:0000256" key="10">
    <source>
        <dbReference type="ARBA" id="ARBA00022840"/>
    </source>
</evidence>
<feature type="transmembrane region" description="Helical" evidence="14">
    <location>
        <begin position="49"/>
        <end position="74"/>
    </location>
</feature>
<dbReference type="Gene3D" id="1.10.287.130">
    <property type="match status" value="1"/>
</dbReference>
<dbReference type="InterPro" id="IPR036097">
    <property type="entry name" value="HisK_dim/P_sf"/>
</dbReference>
<dbReference type="Pfam" id="PF02518">
    <property type="entry name" value="HATPase_c"/>
    <property type="match status" value="1"/>
</dbReference>
<dbReference type="Gene3D" id="6.10.340.10">
    <property type="match status" value="1"/>
</dbReference>
<keyword evidence="5" id="KW-0597">Phosphoprotein</keyword>
<keyword evidence="7 14" id="KW-0812">Transmembrane</keyword>
<sequence length="358" mass="41581">MKRFGNKLIVKLLVAIAISFVVSLCMMTLITFFYVYLSKKNEATEHSLLISYLLMLLQYSVGIFTFIVVFLLMVRKKIVYLKRISESVHQIANGKLGLAIKLESRDELTQLAQNINYMSNQLENKFEHERQLERAKNELITNVSHDLRTPLTSIIGYLDLLKKEQYASKEQYQEYLETIYSKSKRLKYLIDELFEYTHLSSPDVLLNLNEVDLSGLLEQIVGEYIPIFENEQLSIQKSITEENVPVFMDIEMMVRVYDNLFMNAIKYSMKPSEIQISLDIFSSKAILKVSNRAKKPPVEEVNKLFERFFRGDKARKDNQGSGLGLAISKRIVELHNGSIHAEYKEGWMSFIIEHPIHL</sequence>
<dbReference type="CDD" id="cd00082">
    <property type="entry name" value="HisKA"/>
    <property type="match status" value="1"/>
</dbReference>
<dbReference type="Proteomes" id="UP000051888">
    <property type="component" value="Unassembled WGS sequence"/>
</dbReference>
<evidence type="ECO:0000256" key="12">
    <source>
        <dbReference type="ARBA" id="ARBA00023012"/>
    </source>
</evidence>
<dbReference type="SMART" id="SM00387">
    <property type="entry name" value="HATPase_c"/>
    <property type="match status" value="1"/>
</dbReference>
<dbReference type="InterPro" id="IPR004358">
    <property type="entry name" value="Sig_transdc_His_kin-like_C"/>
</dbReference>
<feature type="domain" description="Histidine kinase" evidence="15">
    <location>
        <begin position="142"/>
        <end position="358"/>
    </location>
</feature>
<comment type="caution">
    <text evidence="17">The sequence shown here is derived from an EMBL/GenBank/DDBJ whole genome shotgun (WGS) entry which is preliminary data.</text>
</comment>
<dbReference type="RefSeq" id="WP_055740703.1">
    <property type="nucleotide sequence ID" value="NZ_JAAIWL010000010.1"/>
</dbReference>
<dbReference type="InterPro" id="IPR050398">
    <property type="entry name" value="HssS/ArlS-like"/>
</dbReference>
<keyword evidence="11 14" id="KW-1133">Transmembrane helix</keyword>
<dbReference type="STRING" id="157838.AN964_16285"/>
<dbReference type="GO" id="GO:0005524">
    <property type="term" value="F:ATP binding"/>
    <property type="evidence" value="ECO:0007669"/>
    <property type="project" value="UniProtKB-KW"/>
</dbReference>
<dbReference type="PANTHER" id="PTHR45528:SF8">
    <property type="entry name" value="HISTIDINE KINASE"/>
    <property type="match status" value="1"/>
</dbReference>
<dbReference type="OrthoDB" id="9792991at2"/>
<dbReference type="Pfam" id="PF00672">
    <property type="entry name" value="HAMP"/>
    <property type="match status" value="1"/>
</dbReference>
<dbReference type="InterPro" id="IPR003594">
    <property type="entry name" value="HATPase_dom"/>
</dbReference>
<dbReference type="GO" id="GO:0005886">
    <property type="term" value="C:plasma membrane"/>
    <property type="evidence" value="ECO:0007669"/>
    <property type="project" value="UniProtKB-SubCell"/>
</dbReference>
<evidence type="ECO:0000256" key="14">
    <source>
        <dbReference type="SAM" id="Phobius"/>
    </source>
</evidence>
<dbReference type="InterPro" id="IPR003660">
    <property type="entry name" value="HAMP_dom"/>
</dbReference>
<dbReference type="InterPro" id="IPR005467">
    <property type="entry name" value="His_kinase_dom"/>
</dbReference>
<keyword evidence="4" id="KW-1003">Cell membrane</keyword>
<evidence type="ECO:0000256" key="3">
    <source>
        <dbReference type="ARBA" id="ARBA00012438"/>
    </source>
</evidence>
<dbReference type="FunFam" id="1.10.287.130:FF:000008">
    <property type="entry name" value="Two-component sensor histidine kinase"/>
    <property type="match status" value="1"/>
</dbReference>
<evidence type="ECO:0000313" key="17">
    <source>
        <dbReference type="EMBL" id="KQL54908.1"/>
    </source>
</evidence>
<dbReference type="Pfam" id="PF00512">
    <property type="entry name" value="HisKA"/>
    <property type="match status" value="1"/>
</dbReference>
<dbReference type="GO" id="GO:0000155">
    <property type="term" value="F:phosphorelay sensor kinase activity"/>
    <property type="evidence" value="ECO:0007669"/>
    <property type="project" value="InterPro"/>
</dbReference>
<evidence type="ECO:0000313" key="18">
    <source>
        <dbReference type="Proteomes" id="UP000051888"/>
    </source>
</evidence>
<accession>A0A0Q3WU75</accession>
<keyword evidence="10" id="KW-0067">ATP-binding</keyword>
<dbReference type="PATRIC" id="fig|157838.3.peg.3600"/>
<evidence type="ECO:0000256" key="4">
    <source>
        <dbReference type="ARBA" id="ARBA00022475"/>
    </source>
</evidence>
<dbReference type="PROSITE" id="PS50109">
    <property type="entry name" value="HIS_KIN"/>
    <property type="match status" value="1"/>
</dbReference>
<proteinExistence type="predicted"/>
<dbReference type="EC" id="2.7.13.3" evidence="3"/>
<keyword evidence="13 14" id="KW-0472">Membrane</keyword>
<organism evidence="17 18">
    <name type="scientific">Heyndrickxia shackletonii</name>
    <dbReference type="NCBI Taxonomy" id="157838"/>
    <lineage>
        <taxon>Bacteria</taxon>
        <taxon>Bacillati</taxon>
        <taxon>Bacillota</taxon>
        <taxon>Bacilli</taxon>
        <taxon>Bacillales</taxon>
        <taxon>Bacillaceae</taxon>
        <taxon>Heyndrickxia</taxon>
    </lineage>
</organism>